<protein>
    <submittedName>
        <fullName evidence="2">Uncharacterized protein</fullName>
    </submittedName>
</protein>
<keyword evidence="1" id="KW-0812">Transmembrane</keyword>
<keyword evidence="1" id="KW-1133">Transmembrane helix</keyword>
<evidence type="ECO:0000313" key="2">
    <source>
        <dbReference type="EMBL" id="TDX92968.1"/>
    </source>
</evidence>
<name>A0ABY2FVG5_9FLAO</name>
<accession>A0ABY2FVG5</accession>
<sequence>MEKKCWKDFSCSVVNFFEIVNPFIILMEGFYFTVSSYMNNMYFFTENFAYITI</sequence>
<dbReference type="Proteomes" id="UP000295709">
    <property type="component" value="Unassembled WGS sequence"/>
</dbReference>
<keyword evidence="1" id="KW-0472">Membrane</keyword>
<proteinExistence type="predicted"/>
<evidence type="ECO:0000313" key="3">
    <source>
        <dbReference type="Proteomes" id="UP000295709"/>
    </source>
</evidence>
<organism evidence="2 3">
    <name type="scientific">Chryseobacterium daecheongense</name>
    <dbReference type="NCBI Taxonomy" id="192389"/>
    <lineage>
        <taxon>Bacteria</taxon>
        <taxon>Pseudomonadati</taxon>
        <taxon>Bacteroidota</taxon>
        <taxon>Flavobacteriia</taxon>
        <taxon>Flavobacteriales</taxon>
        <taxon>Weeksellaceae</taxon>
        <taxon>Chryseobacterium group</taxon>
        <taxon>Chryseobacterium</taxon>
    </lineage>
</organism>
<dbReference type="EMBL" id="SOQW01000002">
    <property type="protein sequence ID" value="TDX92968.1"/>
    <property type="molecule type" value="Genomic_DNA"/>
</dbReference>
<feature type="transmembrane region" description="Helical" evidence="1">
    <location>
        <begin position="12"/>
        <end position="34"/>
    </location>
</feature>
<reference evidence="2 3" key="1">
    <citation type="submission" date="2019-03" db="EMBL/GenBank/DDBJ databases">
        <title>Genomic Encyclopedia of Archaeal and Bacterial Type Strains, Phase II (KMG-II): from individual species to whole genera.</title>
        <authorList>
            <person name="Goeker M."/>
        </authorList>
    </citation>
    <scope>NUCLEOTIDE SEQUENCE [LARGE SCALE GENOMIC DNA]</scope>
    <source>
        <strain evidence="2 3">DSM 15235</strain>
    </source>
</reference>
<comment type="caution">
    <text evidence="2">The sequence shown here is derived from an EMBL/GenBank/DDBJ whole genome shotgun (WGS) entry which is preliminary data.</text>
</comment>
<evidence type="ECO:0000256" key="1">
    <source>
        <dbReference type="SAM" id="Phobius"/>
    </source>
</evidence>
<gene>
    <name evidence="2" type="ORF">BCF50_1913</name>
</gene>
<keyword evidence="3" id="KW-1185">Reference proteome</keyword>